<evidence type="ECO:0000313" key="4">
    <source>
        <dbReference type="Proteomes" id="UP000253383"/>
    </source>
</evidence>
<dbReference type="InterPro" id="IPR008977">
    <property type="entry name" value="PHM/PNGase_F_dom_sf"/>
</dbReference>
<keyword evidence="1" id="KW-1015">Disulfide bond</keyword>
<dbReference type="SUPFAM" id="SSF49742">
    <property type="entry name" value="PHM/PNGase F"/>
    <property type="match status" value="1"/>
</dbReference>
<protein>
    <recommendedName>
        <fullName evidence="2">Copper type II ascorbate-dependent monooxygenase C-terminal domain-containing protein</fullName>
    </recommendedName>
</protein>
<evidence type="ECO:0000259" key="2">
    <source>
        <dbReference type="Pfam" id="PF03712"/>
    </source>
</evidence>
<comment type="caution">
    <text evidence="3">The sequence shown here is derived from an EMBL/GenBank/DDBJ whole genome shotgun (WGS) entry which is preliminary data.</text>
</comment>
<proteinExistence type="predicted"/>
<dbReference type="Proteomes" id="UP000253383">
    <property type="component" value="Unassembled WGS sequence"/>
</dbReference>
<evidence type="ECO:0000313" key="3">
    <source>
        <dbReference type="EMBL" id="RCR66039.1"/>
    </source>
</evidence>
<dbReference type="EMBL" id="QOWE01000032">
    <property type="protein sequence ID" value="RCR66039.1"/>
    <property type="molecule type" value="Genomic_DNA"/>
</dbReference>
<dbReference type="GO" id="GO:0016715">
    <property type="term" value="F:oxidoreductase activity, acting on paired donors, with incorporation or reduction of molecular oxygen, reduced ascorbate as one donor, and incorporation of one atom of oxygen"/>
    <property type="evidence" value="ECO:0007669"/>
    <property type="project" value="InterPro"/>
</dbReference>
<dbReference type="InterPro" id="IPR014784">
    <property type="entry name" value="Cu2_ascorb_mOase-like_C"/>
</dbReference>
<organism evidence="3 4">
    <name type="scientific">Larkinella punicea</name>
    <dbReference type="NCBI Taxonomy" id="2315727"/>
    <lineage>
        <taxon>Bacteria</taxon>
        <taxon>Pseudomonadati</taxon>
        <taxon>Bacteroidota</taxon>
        <taxon>Cytophagia</taxon>
        <taxon>Cytophagales</taxon>
        <taxon>Spirosomataceae</taxon>
        <taxon>Larkinella</taxon>
    </lineage>
</organism>
<gene>
    <name evidence="3" type="ORF">DUE52_29105</name>
</gene>
<sequence>MQHHFHPFKLSLLGAVGLSLLIASCEKSGDNPADDPEPTPVVTSFDQLQRRILTPTCAVSGCHSSEADPTFAQHKLVLAADVAYKNLVGVASTNATAKANGLLRVKPFAALESLLYHKINAAASHHSGANYGNPMPLGKELLTVGQIEFVRRWIEAGAPREGSVVDSTLLDDKTPSTPAAEDFEGLKVPSATEGFQLKLDPFTIIPNFERELFMRKSIGNTQDVYVNRFEVKMRNNSHHFVMYNFRNNQNLPALNQIRDLRNPDNSYNLLTALSMQNHVYFIGIQAPYIDYAFPEGTALLIPANTTMDFNSHYVNKSNTSITGEVFVNLYTTDKAKVKNVVKTMDFTNNDLSIPANKRVTLSKTFLMTKPVKVLVLTSHTHKLAEKFVIKIKGGARDGEVIYTSTNWEHPEIKTFTTPILLAKGEGLISEITYNNTTAKDVSFGLTSEDEMGIIFGYYLED</sequence>
<dbReference type="OrthoDB" id="9807190at2"/>
<evidence type="ECO:0000256" key="1">
    <source>
        <dbReference type="ARBA" id="ARBA00023157"/>
    </source>
</evidence>
<dbReference type="Pfam" id="PF03712">
    <property type="entry name" value="Cu2_monoox_C"/>
    <property type="match status" value="1"/>
</dbReference>
<keyword evidence="4" id="KW-1185">Reference proteome</keyword>
<dbReference type="AlphaFoldDB" id="A0A368JED7"/>
<accession>A0A368JED7</accession>
<dbReference type="Gene3D" id="2.60.120.230">
    <property type="match status" value="1"/>
</dbReference>
<reference evidence="3 4" key="1">
    <citation type="submission" date="2018-07" db="EMBL/GenBank/DDBJ databases">
        <title>Genome analysis of Larkinella rosea.</title>
        <authorList>
            <person name="Zhou Z."/>
            <person name="Wang G."/>
        </authorList>
    </citation>
    <scope>NUCLEOTIDE SEQUENCE [LARGE SCALE GENOMIC DNA]</scope>
    <source>
        <strain evidence="4">zzj9</strain>
    </source>
</reference>
<feature type="domain" description="Copper type II ascorbate-dependent monooxygenase C-terminal" evidence="2">
    <location>
        <begin position="366"/>
        <end position="459"/>
    </location>
</feature>
<dbReference type="InterPro" id="IPR024548">
    <property type="entry name" value="Cu2_monoox_C"/>
</dbReference>
<name>A0A368JED7_9BACT</name>
<dbReference type="RefSeq" id="WP_114409610.1">
    <property type="nucleotide sequence ID" value="NZ_QOWE01000032.1"/>
</dbReference>